<name>A0ABX8YZB9_9BACT</name>
<dbReference type="EMBL" id="CP075585">
    <property type="protein sequence ID" value="QZA58647.1"/>
    <property type="molecule type" value="Genomic_DNA"/>
</dbReference>
<feature type="transmembrane region" description="Helical" evidence="1">
    <location>
        <begin position="222"/>
        <end position="249"/>
    </location>
</feature>
<keyword evidence="1" id="KW-1133">Transmembrane helix</keyword>
<reference evidence="2 3" key="1">
    <citation type="submission" date="2021-05" db="EMBL/GenBank/DDBJ databases">
        <title>Ecology and evolution of chlamydial symbionts of arthropods.</title>
        <authorList>
            <person name="Halter T."/>
            <person name="Sixt B.S."/>
            <person name="Toenshoff E.R."/>
            <person name="Koestlbacher S."/>
            <person name="Schulz F."/>
            <person name="Kostanjsek R."/>
            <person name="Collingro A."/>
            <person name="Hendrickx F."/>
            <person name="Horn M."/>
        </authorList>
    </citation>
    <scope>NUCLEOTIDE SEQUENCE [LARGE SCALE GENOMIC DNA]</scope>
    <source>
        <strain evidence="2 3">15C</strain>
    </source>
</reference>
<sequence length="357" mass="40416">MTILSNILFCNNSKSNMPGFFKPPILSESSYFRDTMGLYNRGLASSSFSKILPTPDTRVLVQLQPATTLLSSRFSYVYSKLVIPNVLPFQPTRKNYFSSIKREQSNQVETLISRVTKLNLQMEPIIEKVETPSAFLSLSDKIMLLPISSSAPNAASRNTPSEQLSIQSFRREKLIRWILTSHDIHGLVVTVLRNFFDICCQKPEERNFINDSLVPRIRYTGFTFSATVGAAYHVAIGILFTPLVVATLGQKKEINEIWCGYWAGASISTMGVFAGMFGMVSGNYLIYRTMEKRIPLFKRLLTRCLGNVQKISTRLNKIDFSQLRQEVENVKTIAEMISVTQKLVDITRRDLLLTIVL</sequence>
<keyword evidence="1" id="KW-0812">Transmembrane</keyword>
<protein>
    <submittedName>
        <fullName evidence="2">Uncharacterized protein</fullName>
    </submittedName>
</protein>
<evidence type="ECO:0000313" key="2">
    <source>
        <dbReference type="EMBL" id="QZA58647.1"/>
    </source>
</evidence>
<keyword evidence="3" id="KW-1185">Reference proteome</keyword>
<evidence type="ECO:0000256" key="1">
    <source>
        <dbReference type="SAM" id="Phobius"/>
    </source>
</evidence>
<feature type="transmembrane region" description="Helical" evidence="1">
    <location>
        <begin position="261"/>
        <end position="286"/>
    </location>
</feature>
<accession>A0ABX8YZB9</accession>
<evidence type="ECO:0000313" key="3">
    <source>
        <dbReference type="Proteomes" id="UP000822862"/>
    </source>
</evidence>
<dbReference type="Proteomes" id="UP000822862">
    <property type="component" value="Chromosome"/>
</dbReference>
<keyword evidence="1" id="KW-0472">Membrane</keyword>
<gene>
    <name evidence="2" type="ORF">RHAB15C_0000525</name>
</gene>
<proteinExistence type="predicted"/>
<dbReference type="RefSeq" id="WP_194845757.1">
    <property type="nucleotide sequence ID" value="NZ_CP075585.1"/>
</dbReference>
<organism evidence="2 3">
    <name type="scientific">Candidatus Rhabdochlamydia porcellionis</name>
    <dbReference type="NCBI Taxonomy" id="225148"/>
    <lineage>
        <taxon>Bacteria</taxon>
        <taxon>Pseudomonadati</taxon>
        <taxon>Chlamydiota</taxon>
        <taxon>Chlamydiia</taxon>
        <taxon>Parachlamydiales</taxon>
        <taxon>Candidatus Rhabdochlamydiaceae</taxon>
        <taxon>Candidatus Rhabdochlamydia</taxon>
    </lineage>
</organism>